<accession>A0A4Q2DT20</accession>
<reference evidence="4 5" key="1">
    <citation type="submission" date="2019-01" db="EMBL/GenBank/DDBJ databases">
        <title>Draft genome sequence of Psathyrella aberdarensis IHI B618.</title>
        <authorList>
            <person name="Buettner E."/>
            <person name="Kellner H."/>
        </authorList>
    </citation>
    <scope>NUCLEOTIDE SEQUENCE [LARGE SCALE GENOMIC DNA]</scope>
    <source>
        <strain evidence="4 5">IHI B618</strain>
    </source>
</reference>
<protein>
    <recommendedName>
        <fullName evidence="3">Nephrocystin 3-like N-terminal domain-containing protein</fullName>
    </recommendedName>
</protein>
<comment type="caution">
    <text evidence="4">The sequence shown here is derived from an EMBL/GenBank/DDBJ whole genome shotgun (WGS) entry which is preliminary data.</text>
</comment>
<dbReference type="EMBL" id="SDEE01000043">
    <property type="protein sequence ID" value="RXW23419.1"/>
    <property type="molecule type" value="Genomic_DNA"/>
</dbReference>
<dbReference type="InterPro" id="IPR027417">
    <property type="entry name" value="P-loop_NTPase"/>
</dbReference>
<dbReference type="STRING" id="2316362.A0A4Q2DT20"/>
<proteinExistence type="predicted"/>
<feature type="region of interest" description="Disordered" evidence="2">
    <location>
        <begin position="1"/>
        <end position="106"/>
    </location>
</feature>
<sequence length="532" mass="55855">MSEATETHGDNTAGNSERNTPIPPATATPAGSQTSGRSRLKQAGSDLNKTAKKPFSTLKRFVRPKKGDGSGEGGDIGSGVAAATSGVDVGGAHTTPAGERRSEEIGTTGRCVMLPESQGTGANLNEAPSALEETELNDPLGQDPVASRGAQGITRDSFAAPPLTLGQLEDPVLIKTGEATESLTTTTIVTATHGTPSLTGEEVGSDSIQGPKVSSPTPTGQAGEGAGISSPLSTSSKKTWAIVAGALKKTLSGAVPFIPDPFKGPAQVLLQIFDVFEKAKSNKEEMEDLKTHCNLLNESMAHAFKRRQDGGSDYLDESIGRLVGGIHDTLVELMANKSTGVAAYVLVEDNAESLKKANQTIDQLLQCFWLENSIAGALVLGDVYWIVKDQEATVDQHFKKAALDKLKHVPSAVYNSQDLAKVNSCFEGTRMKLLAGIGHWMSDTTGKPIYVLDGIAGIGKSTVAKTVAQRAAAINSLGVSFFFSRDHADRQQASGFVHTIAYQLACCDPSYGKAIATAIDDHPESLHKIMAQ</sequence>
<evidence type="ECO:0000256" key="1">
    <source>
        <dbReference type="ARBA" id="ARBA00022737"/>
    </source>
</evidence>
<dbReference type="PANTHER" id="PTHR10039:SF15">
    <property type="entry name" value="NACHT DOMAIN-CONTAINING PROTEIN"/>
    <property type="match status" value="1"/>
</dbReference>
<feature type="domain" description="Nephrocystin 3-like N-terminal" evidence="3">
    <location>
        <begin position="439"/>
        <end position="524"/>
    </location>
</feature>
<dbReference type="PANTHER" id="PTHR10039">
    <property type="entry name" value="AMELOGENIN"/>
    <property type="match status" value="1"/>
</dbReference>
<organism evidence="4 5">
    <name type="scientific">Candolleomyces aberdarensis</name>
    <dbReference type="NCBI Taxonomy" id="2316362"/>
    <lineage>
        <taxon>Eukaryota</taxon>
        <taxon>Fungi</taxon>
        <taxon>Dikarya</taxon>
        <taxon>Basidiomycota</taxon>
        <taxon>Agaricomycotina</taxon>
        <taxon>Agaricomycetes</taxon>
        <taxon>Agaricomycetidae</taxon>
        <taxon>Agaricales</taxon>
        <taxon>Agaricineae</taxon>
        <taxon>Psathyrellaceae</taxon>
        <taxon>Candolleomyces</taxon>
    </lineage>
</organism>
<keyword evidence="5" id="KW-1185">Reference proteome</keyword>
<dbReference type="InterPro" id="IPR059179">
    <property type="entry name" value="MLKL-like_MCAfunc"/>
</dbReference>
<evidence type="ECO:0000313" key="4">
    <source>
        <dbReference type="EMBL" id="RXW23419.1"/>
    </source>
</evidence>
<dbReference type="CDD" id="cd21037">
    <property type="entry name" value="MLKL_NTD"/>
    <property type="match status" value="1"/>
</dbReference>
<dbReference type="Pfam" id="PF24883">
    <property type="entry name" value="NPHP3_N"/>
    <property type="match status" value="1"/>
</dbReference>
<evidence type="ECO:0000259" key="3">
    <source>
        <dbReference type="Pfam" id="PF24883"/>
    </source>
</evidence>
<evidence type="ECO:0000313" key="5">
    <source>
        <dbReference type="Proteomes" id="UP000290288"/>
    </source>
</evidence>
<evidence type="ECO:0000256" key="2">
    <source>
        <dbReference type="SAM" id="MobiDB-lite"/>
    </source>
</evidence>
<dbReference type="InterPro" id="IPR056884">
    <property type="entry name" value="NPHP3-like_N"/>
</dbReference>
<feature type="compositionally biased region" description="Polar residues" evidence="2">
    <location>
        <begin position="10"/>
        <end position="19"/>
    </location>
</feature>
<name>A0A4Q2DT20_9AGAR</name>
<gene>
    <name evidence="4" type="ORF">EST38_g2443</name>
</gene>
<dbReference type="Proteomes" id="UP000290288">
    <property type="component" value="Unassembled WGS sequence"/>
</dbReference>
<dbReference type="AlphaFoldDB" id="A0A4Q2DT20"/>
<keyword evidence="1" id="KW-0677">Repeat</keyword>
<dbReference type="Gene3D" id="3.40.50.300">
    <property type="entry name" value="P-loop containing nucleotide triphosphate hydrolases"/>
    <property type="match status" value="1"/>
</dbReference>
<feature type="compositionally biased region" description="Polar residues" evidence="2">
    <location>
        <begin position="206"/>
        <end position="220"/>
    </location>
</feature>
<dbReference type="OrthoDB" id="10345799at2759"/>
<feature type="region of interest" description="Disordered" evidence="2">
    <location>
        <begin position="191"/>
        <end position="233"/>
    </location>
</feature>